<evidence type="ECO:0000256" key="2">
    <source>
        <dbReference type="ARBA" id="ARBA00004651"/>
    </source>
</evidence>
<reference evidence="15 16" key="1">
    <citation type="submission" date="2020-07" db="EMBL/GenBank/DDBJ databases">
        <authorList>
            <person name="Li M."/>
        </authorList>
    </citation>
    <scope>NUCLEOTIDE SEQUENCE [LARGE SCALE GENOMIC DNA]</scope>
    <source>
        <strain evidence="15 16">DSM 23284</strain>
    </source>
</reference>
<dbReference type="GO" id="GO:0015099">
    <property type="term" value="F:nickel cation transmembrane transporter activity"/>
    <property type="evidence" value="ECO:0007669"/>
    <property type="project" value="InterPro"/>
</dbReference>
<reference evidence="15 16" key="2">
    <citation type="submission" date="2020-08" db="EMBL/GenBank/DDBJ databases">
        <title>Stappia taiwanensis sp. nov., isolated from a coastal thermal spring.</title>
        <authorList>
            <person name="Kampfer P."/>
        </authorList>
    </citation>
    <scope>NUCLEOTIDE SEQUENCE [LARGE SCALE GENOMIC DNA]</scope>
    <source>
        <strain evidence="15 16">DSM 23284</strain>
    </source>
</reference>
<dbReference type="RefSeq" id="WP_181761795.1">
    <property type="nucleotide sequence ID" value="NZ_BMCR01000005.1"/>
</dbReference>
<evidence type="ECO:0000256" key="3">
    <source>
        <dbReference type="ARBA" id="ARBA00022426"/>
    </source>
</evidence>
<dbReference type="GO" id="GO:0046583">
    <property type="term" value="F:monoatomic cation efflux transmembrane transporter activity"/>
    <property type="evidence" value="ECO:0007669"/>
    <property type="project" value="TreeGrafter"/>
</dbReference>
<dbReference type="GO" id="GO:0010045">
    <property type="term" value="P:response to nickel cation"/>
    <property type="evidence" value="ECO:0007669"/>
    <property type="project" value="TreeGrafter"/>
</dbReference>
<evidence type="ECO:0000256" key="7">
    <source>
        <dbReference type="ARBA" id="ARBA00022692"/>
    </source>
</evidence>
<dbReference type="InterPro" id="IPR021727">
    <property type="entry name" value="DUF3299"/>
</dbReference>
<dbReference type="PANTHER" id="PTHR40659">
    <property type="entry name" value="NICKEL/COBALT EFFLUX SYSTEM RCNA"/>
    <property type="match status" value="1"/>
</dbReference>
<dbReference type="PANTHER" id="PTHR40659:SF1">
    <property type="entry name" value="NICKEL_COBALT EFFLUX SYSTEM RCNA"/>
    <property type="match status" value="1"/>
</dbReference>
<organism evidence="15 16">
    <name type="scientific">Stappia taiwanensis</name>
    <dbReference type="NCBI Taxonomy" id="992267"/>
    <lineage>
        <taxon>Bacteria</taxon>
        <taxon>Pseudomonadati</taxon>
        <taxon>Pseudomonadota</taxon>
        <taxon>Alphaproteobacteria</taxon>
        <taxon>Hyphomicrobiales</taxon>
        <taxon>Stappiaceae</taxon>
        <taxon>Stappia</taxon>
    </lineage>
</organism>
<feature type="transmembrane region" description="Helical" evidence="13">
    <location>
        <begin position="312"/>
        <end position="331"/>
    </location>
</feature>
<keyword evidence="8 13" id="KW-1133">Transmembrane helix</keyword>
<feature type="chain" id="PRO_5033036671" evidence="14">
    <location>
        <begin position="29"/>
        <end position="526"/>
    </location>
</feature>
<keyword evidence="12" id="KW-0170">Cobalt</keyword>
<dbReference type="GO" id="GO:0006824">
    <property type="term" value="P:cobalt ion transport"/>
    <property type="evidence" value="ECO:0007669"/>
    <property type="project" value="UniProtKB-KW"/>
</dbReference>
<accession>A0A838XYS2</accession>
<evidence type="ECO:0000256" key="11">
    <source>
        <dbReference type="ARBA" id="ARBA00023136"/>
    </source>
</evidence>
<dbReference type="InterPro" id="IPR011541">
    <property type="entry name" value="Ni/Co_transpt_high_affinity"/>
</dbReference>
<gene>
    <name evidence="15" type="ORF">H1W37_18210</name>
</gene>
<comment type="caution">
    <text evidence="15">The sequence shown here is derived from an EMBL/GenBank/DDBJ whole genome shotgun (WGS) entry which is preliminary data.</text>
</comment>
<keyword evidence="6" id="KW-0533">Nickel</keyword>
<protein>
    <submittedName>
        <fullName evidence="15">DUF3299 domain-containing protein</fullName>
    </submittedName>
</protein>
<keyword evidence="16" id="KW-1185">Reference proteome</keyword>
<evidence type="ECO:0000256" key="1">
    <source>
        <dbReference type="ARBA" id="ARBA00002510"/>
    </source>
</evidence>
<evidence type="ECO:0000256" key="5">
    <source>
        <dbReference type="ARBA" id="ARBA00022475"/>
    </source>
</evidence>
<keyword evidence="3" id="KW-0171">Cobalt transport</keyword>
<evidence type="ECO:0000256" key="8">
    <source>
        <dbReference type="ARBA" id="ARBA00022989"/>
    </source>
</evidence>
<feature type="transmembrane region" description="Helical" evidence="13">
    <location>
        <begin position="405"/>
        <end position="424"/>
    </location>
</feature>
<dbReference type="Proteomes" id="UP000559404">
    <property type="component" value="Unassembled WGS sequence"/>
</dbReference>
<feature type="transmembrane region" description="Helical" evidence="13">
    <location>
        <begin position="430"/>
        <end position="459"/>
    </location>
</feature>
<feature type="transmembrane region" description="Helical" evidence="13">
    <location>
        <begin position="480"/>
        <end position="502"/>
    </location>
</feature>
<keyword evidence="9" id="KW-0406">Ion transport</keyword>
<evidence type="ECO:0000313" key="16">
    <source>
        <dbReference type="Proteomes" id="UP000559404"/>
    </source>
</evidence>
<keyword evidence="10" id="KW-0921">Nickel transport</keyword>
<dbReference type="InterPro" id="IPR051224">
    <property type="entry name" value="NiCoT_RcnA"/>
</dbReference>
<comment type="subcellular location">
    <subcellularLocation>
        <location evidence="2">Cell membrane</location>
        <topology evidence="2">Multi-pass membrane protein</topology>
    </subcellularLocation>
</comment>
<evidence type="ECO:0000256" key="13">
    <source>
        <dbReference type="SAM" id="Phobius"/>
    </source>
</evidence>
<dbReference type="Pfam" id="PF11736">
    <property type="entry name" value="DUF3299"/>
    <property type="match status" value="1"/>
</dbReference>
<dbReference type="GO" id="GO:0032025">
    <property type="term" value="P:response to cobalt ion"/>
    <property type="evidence" value="ECO:0007669"/>
    <property type="project" value="TreeGrafter"/>
</dbReference>
<feature type="signal peptide" evidence="14">
    <location>
        <begin position="1"/>
        <end position="28"/>
    </location>
</feature>
<evidence type="ECO:0000313" key="15">
    <source>
        <dbReference type="EMBL" id="MBA4613596.1"/>
    </source>
</evidence>
<dbReference type="Gene3D" id="2.40.50.870">
    <property type="entry name" value="Protein of unknown function (DUF3299)"/>
    <property type="match status" value="1"/>
</dbReference>
<evidence type="ECO:0000256" key="4">
    <source>
        <dbReference type="ARBA" id="ARBA00022448"/>
    </source>
</evidence>
<keyword evidence="11 13" id="KW-0472">Membrane</keyword>
<dbReference type="EMBL" id="JACEON010000021">
    <property type="protein sequence ID" value="MBA4613596.1"/>
    <property type="molecule type" value="Genomic_DNA"/>
</dbReference>
<dbReference type="AlphaFoldDB" id="A0A838XYS2"/>
<feature type="transmembrane region" description="Helical" evidence="13">
    <location>
        <begin position="343"/>
        <end position="362"/>
    </location>
</feature>
<sequence length="526" mass="55470">MVRSLRLLHGLAVLTFILAQSLSPTAVAEAAPRLAAWDALAPAVEPYDDPFLDMTLEQKRDLRDVLRANEAAGAGAAAPALKDAAQAARVRLDAVGLDADYLLEQRLVVMERRREEATGVTSTFLESPILIDGYVLPLAWEGERVVEFLLVPWVGACIHTPPPPPNQIVHVSYPEGLVLERRFQAVRLAGTLRHEPAQHTLFLIDGSRQIPASYGLDSAAIAGQPGDIVAASASDIPALARAQIWVNSLFTSGMAEIGREGAAKATVLAVLLAFGYGALHTLGPGHGKAVVISYFAGTGGSLRRGLTMGTRIAVFHVLSAIVVVFLLDLAVRQATGAAPSDYRMIRLFSYALIVAIGAVMLWQAVRAIWRPTTGAADTHVHDHAGDGQGTCSACRAYGDGRSGGWIAAAVGVVPCTGALIVMLFGLANDLIWPAIVMVVAISAGMAVAMAGIGIAAIWGRGWAERRFASDDRRRLRFEHGARLAGASCVLVLGAGLFIATFLHAPSERNAMRETAIGAETLVASGG</sequence>
<evidence type="ECO:0000256" key="12">
    <source>
        <dbReference type="ARBA" id="ARBA00023285"/>
    </source>
</evidence>
<dbReference type="GO" id="GO:0005886">
    <property type="term" value="C:plasma membrane"/>
    <property type="evidence" value="ECO:0007669"/>
    <property type="project" value="UniProtKB-SubCell"/>
</dbReference>
<evidence type="ECO:0000256" key="14">
    <source>
        <dbReference type="SAM" id="SignalP"/>
    </source>
</evidence>
<name>A0A838XYS2_9HYPH</name>
<keyword evidence="4" id="KW-0813">Transport</keyword>
<keyword evidence="5" id="KW-1003">Cell membrane</keyword>
<proteinExistence type="predicted"/>
<evidence type="ECO:0000256" key="9">
    <source>
        <dbReference type="ARBA" id="ARBA00023065"/>
    </source>
</evidence>
<evidence type="ECO:0000256" key="10">
    <source>
        <dbReference type="ARBA" id="ARBA00023112"/>
    </source>
</evidence>
<evidence type="ECO:0000256" key="6">
    <source>
        <dbReference type="ARBA" id="ARBA00022596"/>
    </source>
</evidence>
<comment type="function">
    <text evidence="1">Efflux system for nickel and cobalt.</text>
</comment>
<keyword evidence="7 13" id="KW-0812">Transmembrane</keyword>
<dbReference type="Pfam" id="PF03824">
    <property type="entry name" value="NicO"/>
    <property type="match status" value="1"/>
</dbReference>
<keyword evidence="14" id="KW-0732">Signal</keyword>